<keyword evidence="2" id="KW-1133">Transmembrane helix</keyword>
<evidence type="ECO:0000313" key="4">
    <source>
        <dbReference type="Proteomes" id="UP000789342"/>
    </source>
</evidence>
<dbReference type="EMBL" id="CAJVPV010001643">
    <property type="protein sequence ID" value="CAG8503590.1"/>
    <property type="molecule type" value="Genomic_DNA"/>
</dbReference>
<name>A0A9N8ZQC3_9GLOM</name>
<comment type="caution">
    <text evidence="3">The sequence shown here is derived from an EMBL/GenBank/DDBJ whole genome shotgun (WGS) entry which is preliminary data.</text>
</comment>
<dbReference type="AlphaFoldDB" id="A0A9N8ZQC3"/>
<evidence type="ECO:0000256" key="2">
    <source>
        <dbReference type="SAM" id="Phobius"/>
    </source>
</evidence>
<feature type="transmembrane region" description="Helical" evidence="2">
    <location>
        <begin position="71"/>
        <end position="92"/>
    </location>
</feature>
<organism evidence="3 4">
    <name type="scientific">Acaulospora morrowiae</name>
    <dbReference type="NCBI Taxonomy" id="94023"/>
    <lineage>
        <taxon>Eukaryota</taxon>
        <taxon>Fungi</taxon>
        <taxon>Fungi incertae sedis</taxon>
        <taxon>Mucoromycota</taxon>
        <taxon>Glomeromycotina</taxon>
        <taxon>Glomeromycetes</taxon>
        <taxon>Diversisporales</taxon>
        <taxon>Acaulosporaceae</taxon>
        <taxon>Acaulospora</taxon>
    </lineage>
</organism>
<evidence type="ECO:0000313" key="3">
    <source>
        <dbReference type="EMBL" id="CAG8503590.1"/>
    </source>
</evidence>
<feature type="transmembrane region" description="Helical" evidence="2">
    <location>
        <begin position="165"/>
        <end position="185"/>
    </location>
</feature>
<feature type="transmembrane region" description="Helical" evidence="2">
    <location>
        <begin position="245"/>
        <end position="268"/>
    </location>
</feature>
<dbReference type="Proteomes" id="UP000789342">
    <property type="component" value="Unassembled WGS sequence"/>
</dbReference>
<accession>A0A9N8ZQC3</accession>
<dbReference type="OrthoDB" id="2371971at2759"/>
<protein>
    <submittedName>
        <fullName evidence="3">14005_t:CDS:1</fullName>
    </submittedName>
</protein>
<gene>
    <name evidence="3" type="ORF">AMORRO_LOCUS3373</name>
</gene>
<feature type="region of interest" description="Disordered" evidence="1">
    <location>
        <begin position="341"/>
        <end position="364"/>
    </location>
</feature>
<feature type="transmembrane region" description="Helical" evidence="2">
    <location>
        <begin position="280"/>
        <end position="302"/>
    </location>
</feature>
<sequence>MDDSTLDLQNCEWTLNVTSCIGQDFFQVVYGVTTYLSLFVFLCAVWLFSWRLYSRPGSTLFSMKGFLTLEGFLFTQIFWGGARMTSCLILLYNVSPTNIILREILFDVTWLLGTVSVATYLAGVLRTIPRTIVITCSSFIGYLRDTTTSVTYLSINSKTITTLMIIQYLAHSISCFLIAIGFLIYGNKLIRIAGEGLSMFEDAIGYPTTPRSNRFSYSNVGVSTLNNGLEQRHHLLERSIIKMRILNYAFIASFVILGAFIGIFAFFYQSIFENLTLSKAFAALVNWIPMILSVCVMAGITYGEIRIPDKSEPTLTNLMFPTTPTSPQHSHPYDEEILSITSSSTPTDGRSSFHSRNASTDSDAPLLKWPIPKAVAPMHVRTNELNYISQDVGSPLTPTSTAGNITTNTTTT</sequence>
<keyword evidence="2" id="KW-0472">Membrane</keyword>
<feature type="transmembrane region" description="Helical" evidence="2">
    <location>
        <begin position="28"/>
        <end position="50"/>
    </location>
</feature>
<keyword evidence="4" id="KW-1185">Reference proteome</keyword>
<keyword evidence="2" id="KW-0812">Transmembrane</keyword>
<reference evidence="3" key="1">
    <citation type="submission" date="2021-06" db="EMBL/GenBank/DDBJ databases">
        <authorList>
            <person name="Kallberg Y."/>
            <person name="Tangrot J."/>
            <person name="Rosling A."/>
        </authorList>
    </citation>
    <scope>NUCLEOTIDE SEQUENCE</scope>
    <source>
        <strain evidence="3">CL551</strain>
    </source>
</reference>
<evidence type="ECO:0000256" key="1">
    <source>
        <dbReference type="SAM" id="MobiDB-lite"/>
    </source>
</evidence>
<feature type="compositionally biased region" description="Polar residues" evidence="1">
    <location>
        <begin position="341"/>
        <end position="362"/>
    </location>
</feature>
<feature type="transmembrane region" description="Helical" evidence="2">
    <location>
        <begin position="104"/>
        <end position="125"/>
    </location>
</feature>
<proteinExistence type="predicted"/>